<dbReference type="Proteomes" id="UP001575105">
    <property type="component" value="Unassembled WGS sequence"/>
</dbReference>
<comment type="caution">
    <text evidence="5">The sequence shown here is derived from an EMBL/GenBank/DDBJ whole genome shotgun (WGS) entry which is preliminary data.</text>
</comment>
<dbReference type="Pfam" id="PF00563">
    <property type="entry name" value="EAL"/>
    <property type="match status" value="1"/>
</dbReference>
<dbReference type="NCBIfam" id="TIGR00254">
    <property type="entry name" value="GGDEF"/>
    <property type="match status" value="1"/>
</dbReference>
<dbReference type="SMART" id="SM00052">
    <property type="entry name" value="EAL"/>
    <property type="match status" value="1"/>
</dbReference>
<evidence type="ECO:0000313" key="6">
    <source>
        <dbReference type="Proteomes" id="UP001575105"/>
    </source>
</evidence>
<keyword evidence="6" id="KW-1185">Reference proteome</keyword>
<dbReference type="Gene3D" id="3.40.50.2300">
    <property type="match status" value="1"/>
</dbReference>
<dbReference type="SUPFAM" id="SSF52172">
    <property type="entry name" value="CheY-like"/>
    <property type="match status" value="1"/>
</dbReference>
<dbReference type="EMBL" id="JBGUBD010000001">
    <property type="protein sequence ID" value="MFA9476968.1"/>
    <property type="molecule type" value="Genomic_DNA"/>
</dbReference>
<feature type="domain" description="Response regulatory" evidence="2">
    <location>
        <begin position="6"/>
        <end position="122"/>
    </location>
</feature>
<dbReference type="PROSITE" id="PS50887">
    <property type="entry name" value="GGDEF"/>
    <property type="match status" value="1"/>
</dbReference>
<dbReference type="InterPro" id="IPR001633">
    <property type="entry name" value="EAL_dom"/>
</dbReference>
<dbReference type="SMART" id="SM00448">
    <property type="entry name" value="REC"/>
    <property type="match status" value="1"/>
</dbReference>
<organism evidence="5 6">
    <name type="scientific">Natronomicrosphaera hydrolytica</name>
    <dbReference type="NCBI Taxonomy" id="3242702"/>
    <lineage>
        <taxon>Bacteria</taxon>
        <taxon>Pseudomonadati</taxon>
        <taxon>Planctomycetota</taxon>
        <taxon>Phycisphaerae</taxon>
        <taxon>Phycisphaerales</taxon>
        <taxon>Phycisphaeraceae</taxon>
        <taxon>Natronomicrosphaera</taxon>
    </lineage>
</organism>
<dbReference type="Pfam" id="PF00990">
    <property type="entry name" value="GGDEF"/>
    <property type="match status" value="1"/>
</dbReference>
<name>A0ABV4U041_9BACT</name>
<dbReference type="SUPFAM" id="SSF55073">
    <property type="entry name" value="Nucleotide cyclase"/>
    <property type="match status" value="1"/>
</dbReference>
<feature type="domain" description="EAL" evidence="3">
    <location>
        <begin position="318"/>
        <end position="575"/>
    </location>
</feature>
<dbReference type="InterPro" id="IPR035919">
    <property type="entry name" value="EAL_sf"/>
</dbReference>
<keyword evidence="1" id="KW-0597">Phosphoprotein</keyword>
<evidence type="ECO:0000259" key="4">
    <source>
        <dbReference type="PROSITE" id="PS50887"/>
    </source>
</evidence>
<dbReference type="PROSITE" id="PS50883">
    <property type="entry name" value="EAL"/>
    <property type="match status" value="1"/>
</dbReference>
<accession>A0ABV4U041</accession>
<dbReference type="PANTHER" id="PTHR44757:SF2">
    <property type="entry name" value="BIOFILM ARCHITECTURE MAINTENANCE PROTEIN MBAA"/>
    <property type="match status" value="1"/>
</dbReference>
<dbReference type="Pfam" id="PF00072">
    <property type="entry name" value="Response_reg"/>
    <property type="match status" value="1"/>
</dbReference>
<dbReference type="Gene3D" id="3.20.20.450">
    <property type="entry name" value="EAL domain"/>
    <property type="match status" value="1"/>
</dbReference>
<dbReference type="RefSeq" id="WP_425343893.1">
    <property type="nucleotide sequence ID" value="NZ_JBGUBD010000001.1"/>
</dbReference>
<dbReference type="InterPro" id="IPR011006">
    <property type="entry name" value="CheY-like_superfamily"/>
</dbReference>
<dbReference type="PROSITE" id="PS50110">
    <property type="entry name" value="RESPONSE_REGULATORY"/>
    <property type="match status" value="1"/>
</dbReference>
<evidence type="ECO:0000259" key="2">
    <source>
        <dbReference type="PROSITE" id="PS50110"/>
    </source>
</evidence>
<dbReference type="InterPro" id="IPR043128">
    <property type="entry name" value="Rev_trsase/Diguanyl_cyclase"/>
</dbReference>
<dbReference type="InterPro" id="IPR001789">
    <property type="entry name" value="Sig_transdc_resp-reg_receiver"/>
</dbReference>
<dbReference type="InterPro" id="IPR000160">
    <property type="entry name" value="GGDEF_dom"/>
</dbReference>
<dbReference type="SMART" id="SM00267">
    <property type="entry name" value="GGDEF"/>
    <property type="match status" value="1"/>
</dbReference>
<feature type="modified residue" description="4-aspartylphosphate" evidence="1">
    <location>
        <position position="55"/>
    </location>
</feature>
<protein>
    <submittedName>
        <fullName evidence="5">Bifunctional diguanylate cyclase/phosphodiesterase</fullName>
    </submittedName>
</protein>
<dbReference type="SUPFAM" id="SSF141868">
    <property type="entry name" value="EAL domain-like"/>
    <property type="match status" value="1"/>
</dbReference>
<feature type="domain" description="GGDEF" evidence="4">
    <location>
        <begin position="166"/>
        <end position="309"/>
    </location>
</feature>
<dbReference type="InterPro" id="IPR052155">
    <property type="entry name" value="Biofilm_reg_signaling"/>
</dbReference>
<dbReference type="CDD" id="cd01949">
    <property type="entry name" value="GGDEF"/>
    <property type="match status" value="1"/>
</dbReference>
<dbReference type="CDD" id="cd01948">
    <property type="entry name" value="EAL"/>
    <property type="match status" value="1"/>
</dbReference>
<dbReference type="InterPro" id="IPR029787">
    <property type="entry name" value="Nucleotide_cyclase"/>
</dbReference>
<dbReference type="PANTHER" id="PTHR44757">
    <property type="entry name" value="DIGUANYLATE CYCLASE DGCP"/>
    <property type="match status" value="1"/>
</dbReference>
<sequence length="594" mass="66193">MMKRQQVLVIDDDPMIHKLVAVRLKPLDVDVNVTSTGEQGIAQAREQPPDLILLDVNMPMMDGFEVCRLLRNNSITNEIPIIFLTGSEAAAEKVRAFDLGATDYLTKPFDAGELVARVRNALRTQALLEALEAQARTDSLTGLPNRSAFRRVLTQCVERAKCQASYRFAVLFIDLDRFKVINDSLGHAIGDELLINVAERIRGCVANRRSSSLSRSARDLVARMGGDEFTILLDNIKSDSEAEHLATSLRNSLDETYEMQGYHVRVGLSIGIRIADGELDSADTVLRDSDTAMYHAKSSGRGRHVVFDRKMHEQAVGRLEMESALARAVVNREFHVVYQPVIVTESGELAGMEALVRWRSGTGDALIPPDEFIPVAEETGIIVEIGNWMLDHVCQQLAAWRKQFPEYPDLWCSINISKIQCEQPGLLSAIVDALARHHLQSHVLKLEITESAIMHDMNRIIPMLEELRALGIQVAMDDFGTGYSSLASLRRFPIDILKIDRSFVQNIDRCRTYSAIVAAIATLAQNLNMAVVAEGIETTGQLAQIQTLDCDYVQGYLLCKPMPGEQFESWLRERRSEADKATSNVRFTSHSVGC</sequence>
<evidence type="ECO:0000256" key="1">
    <source>
        <dbReference type="PROSITE-ProRule" id="PRU00169"/>
    </source>
</evidence>
<evidence type="ECO:0000313" key="5">
    <source>
        <dbReference type="EMBL" id="MFA9476968.1"/>
    </source>
</evidence>
<evidence type="ECO:0000259" key="3">
    <source>
        <dbReference type="PROSITE" id="PS50883"/>
    </source>
</evidence>
<reference evidence="5 6" key="1">
    <citation type="submission" date="2024-08" db="EMBL/GenBank/DDBJ databases">
        <title>Whole-genome sequencing of halo(alkali)philic microorganisms from hypersaline lakes.</title>
        <authorList>
            <person name="Sorokin D.Y."/>
            <person name="Merkel A.Y."/>
            <person name="Messina E."/>
            <person name="Yakimov M."/>
        </authorList>
    </citation>
    <scope>NUCLEOTIDE SEQUENCE [LARGE SCALE GENOMIC DNA]</scope>
    <source>
        <strain evidence="5 6">AB-hyl4</strain>
    </source>
</reference>
<dbReference type="Gene3D" id="3.30.70.270">
    <property type="match status" value="1"/>
</dbReference>
<gene>
    <name evidence="5" type="ORF">ACERK3_01550</name>
</gene>
<proteinExistence type="predicted"/>